<keyword evidence="2" id="KW-1185">Reference proteome</keyword>
<gene>
    <name evidence="1" type="ORF">SAMN05216231_1756</name>
</gene>
<dbReference type="RefSeq" id="WP_092492598.1">
    <property type="nucleotide sequence ID" value="NZ_FNKD01000002.1"/>
</dbReference>
<reference evidence="1 2" key="1">
    <citation type="submission" date="2016-10" db="EMBL/GenBank/DDBJ databases">
        <authorList>
            <person name="de Groot N.N."/>
        </authorList>
    </citation>
    <scope>NUCLEOTIDE SEQUENCE [LARGE SCALE GENOMIC DNA]</scope>
    <source>
        <strain evidence="1 2">CGMCC 1.10449</strain>
    </source>
</reference>
<dbReference type="Pfam" id="PF09548">
    <property type="entry name" value="Spore_III_AB"/>
    <property type="match status" value="1"/>
</dbReference>
<dbReference type="InterPro" id="IPR014198">
    <property type="entry name" value="Spore_III_AB"/>
</dbReference>
<name>A0A1H1BGY8_9BACI</name>
<dbReference type="PIRSF" id="PIRSF021435">
    <property type="entry name" value="SpoIIIAB"/>
    <property type="match status" value="1"/>
</dbReference>
<organism evidence="1 2">
    <name type="scientific">Virgibacillus salinus</name>
    <dbReference type="NCBI Taxonomy" id="553311"/>
    <lineage>
        <taxon>Bacteria</taxon>
        <taxon>Bacillati</taxon>
        <taxon>Bacillota</taxon>
        <taxon>Bacilli</taxon>
        <taxon>Bacillales</taxon>
        <taxon>Bacillaceae</taxon>
        <taxon>Virgibacillus</taxon>
    </lineage>
</organism>
<evidence type="ECO:0000313" key="1">
    <source>
        <dbReference type="EMBL" id="SDQ51218.1"/>
    </source>
</evidence>
<dbReference type="EMBL" id="FNKD01000002">
    <property type="protein sequence ID" value="SDQ51218.1"/>
    <property type="molecule type" value="Genomic_DNA"/>
</dbReference>
<dbReference type="Proteomes" id="UP000199444">
    <property type="component" value="Unassembled WGS sequence"/>
</dbReference>
<dbReference type="AlphaFoldDB" id="A0A1H1BGY8"/>
<evidence type="ECO:0000313" key="2">
    <source>
        <dbReference type="Proteomes" id="UP000199444"/>
    </source>
</evidence>
<sequence length="171" mass="20021">MKWIGALLFIGTTTLIGFEFSRKLNARPKHIRQMKNALQILEAEILYSQLPLHDAFHTIAKQIPEPTRIFFYRLSRSLLNKQSVYLYNVWNQHVNDLMKESALGANEEEILQQFGRTLGQHDFEQQQKHIHLTIKHLDRELEDARDSQYKYSKMAKSLGLLCGLFIVLLLI</sequence>
<dbReference type="STRING" id="553311.SAMN05216231_1756"/>
<accession>A0A1H1BGY8</accession>
<dbReference type="NCBIfam" id="TIGR02833">
    <property type="entry name" value="spore_III_AB"/>
    <property type="match status" value="1"/>
</dbReference>
<protein>
    <submittedName>
        <fullName evidence="1">Stage III sporulation protein AB</fullName>
    </submittedName>
</protein>
<proteinExistence type="predicted"/>